<reference evidence="2 3" key="1">
    <citation type="submission" date="2022-05" db="EMBL/GenBank/DDBJ databases">
        <title>Genome Sequencing of Bee-Associated Microbes.</title>
        <authorList>
            <person name="Dunlap C."/>
        </authorList>
    </citation>
    <scope>NUCLEOTIDE SEQUENCE [LARGE SCALE GENOMIC DNA]</scope>
    <source>
        <strain evidence="2 3">CBP-1093</strain>
    </source>
</reference>
<accession>A0ABT4FAG7</accession>
<dbReference type="EMBL" id="JAMDMH010000049">
    <property type="protein sequence ID" value="MCY9577586.1"/>
    <property type="molecule type" value="Genomic_DNA"/>
</dbReference>
<dbReference type="SUPFAM" id="SSF46689">
    <property type="entry name" value="Homeodomain-like"/>
    <property type="match status" value="1"/>
</dbReference>
<dbReference type="Gene3D" id="1.10.10.10">
    <property type="entry name" value="Winged helix-like DNA-binding domain superfamily/Winged helix DNA-binding domain"/>
    <property type="match status" value="1"/>
</dbReference>
<evidence type="ECO:0000259" key="1">
    <source>
        <dbReference type="PROSITE" id="PS51071"/>
    </source>
</evidence>
<evidence type="ECO:0000313" key="3">
    <source>
        <dbReference type="Proteomes" id="UP001527057"/>
    </source>
</evidence>
<dbReference type="Proteomes" id="UP001527057">
    <property type="component" value="Unassembled WGS sequence"/>
</dbReference>
<dbReference type="InterPro" id="IPR009057">
    <property type="entry name" value="Homeodomain-like_sf"/>
</dbReference>
<feature type="domain" description="HTH rpiR-type" evidence="1">
    <location>
        <begin position="1"/>
        <end position="41"/>
    </location>
</feature>
<protein>
    <recommendedName>
        <fullName evidence="1">HTH rpiR-type domain-containing protein</fullName>
    </recommendedName>
</protein>
<sequence length="46" mass="5098">MVTLSERANVSTATIVRLMKKIGYNGYVTSKIRIVGSEGKAHLLYQ</sequence>
<comment type="caution">
    <text evidence="2">The sequence shown here is derived from an EMBL/GenBank/DDBJ whole genome shotgun (WGS) entry which is preliminary data.</text>
</comment>
<gene>
    <name evidence="2" type="ORF">M5W27_17550</name>
</gene>
<dbReference type="InterPro" id="IPR036388">
    <property type="entry name" value="WH-like_DNA-bd_sf"/>
</dbReference>
<dbReference type="Pfam" id="PF01418">
    <property type="entry name" value="HTH_6"/>
    <property type="match status" value="1"/>
</dbReference>
<dbReference type="PROSITE" id="PS51071">
    <property type="entry name" value="HTH_RPIR"/>
    <property type="match status" value="1"/>
</dbReference>
<dbReference type="InterPro" id="IPR000281">
    <property type="entry name" value="HTH_RpiR"/>
</dbReference>
<keyword evidence="3" id="KW-1185">Reference proteome</keyword>
<name>A0ABT4FAG7_9BACI</name>
<proteinExistence type="predicted"/>
<organism evidence="2 3">
    <name type="scientific">Bacillus xiamenensis</name>
    <dbReference type="NCBI Taxonomy" id="1178537"/>
    <lineage>
        <taxon>Bacteria</taxon>
        <taxon>Bacillati</taxon>
        <taxon>Bacillota</taxon>
        <taxon>Bacilli</taxon>
        <taxon>Bacillales</taxon>
        <taxon>Bacillaceae</taxon>
        <taxon>Bacillus</taxon>
    </lineage>
</organism>
<evidence type="ECO:0000313" key="2">
    <source>
        <dbReference type="EMBL" id="MCY9577586.1"/>
    </source>
</evidence>